<evidence type="ECO:0000313" key="3">
    <source>
        <dbReference type="EMBL" id="PQQ14821.1"/>
    </source>
</evidence>
<dbReference type="Gene3D" id="1.25.40.10">
    <property type="entry name" value="Tetratricopeptide repeat domain"/>
    <property type="match status" value="2"/>
</dbReference>
<organism evidence="3 4">
    <name type="scientific">Prunus yedoensis var. nudiflora</name>
    <dbReference type="NCBI Taxonomy" id="2094558"/>
    <lineage>
        <taxon>Eukaryota</taxon>
        <taxon>Viridiplantae</taxon>
        <taxon>Streptophyta</taxon>
        <taxon>Embryophyta</taxon>
        <taxon>Tracheophyta</taxon>
        <taxon>Spermatophyta</taxon>
        <taxon>Magnoliopsida</taxon>
        <taxon>eudicotyledons</taxon>
        <taxon>Gunneridae</taxon>
        <taxon>Pentapetalae</taxon>
        <taxon>rosids</taxon>
        <taxon>fabids</taxon>
        <taxon>Rosales</taxon>
        <taxon>Rosaceae</taxon>
        <taxon>Amygdaloideae</taxon>
        <taxon>Amygdaleae</taxon>
        <taxon>Prunus</taxon>
    </lineage>
</organism>
<dbReference type="PANTHER" id="PTHR47926">
    <property type="entry name" value="PENTATRICOPEPTIDE REPEAT-CONTAINING PROTEIN"/>
    <property type="match status" value="1"/>
</dbReference>
<evidence type="ECO:0000256" key="1">
    <source>
        <dbReference type="ARBA" id="ARBA00022737"/>
    </source>
</evidence>
<feature type="repeat" description="PPR" evidence="2">
    <location>
        <begin position="5"/>
        <end position="39"/>
    </location>
</feature>
<dbReference type="EMBL" id="PJQY01000248">
    <property type="protein sequence ID" value="PQQ14821.1"/>
    <property type="molecule type" value="Genomic_DNA"/>
</dbReference>
<evidence type="ECO:0000256" key="2">
    <source>
        <dbReference type="PROSITE-ProRule" id="PRU00708"/>
    </source>
</evidence>
<keyword evidence="4" id="KW-1185">Reference proteome</keyword>
<gene>
    <name evidence="3" type="ORF">Pyn_39519</name>
</gene>
<accession>A0A314ZDA0</accession>
<comment type="caution">
    <text evidence="3">The sequence shown here is derived from an EMBL/GenBank/DDBJ whole genome shotgun (WGS) entry which is preliminary data.</text>
</comment>
<reference evidence="3 4" key="1">
    <citation type="submission" date="2018-02" db="EMBL/GenBank/DDBJ databases">
        <title>Draft genome of wild Prunus yedoensis var. nudiflora.</title>
        <authorList>
            <person name="Baek S."/>
            <person name="Kim J.-H."/>
            <person name="Choi K."/>
            <person name="Kim G.-B."/>
            <person name="Cho A."/>
            <person name="Jang H."/>
            <person name="Shin C.-H."/>
            <person name="Yu H.-J."/>
            <person name="Mun J.-H."/>
        </authorList>
    </citation>
    <scope>NUCLEOTIDE SEQUENCE [LARGE SCALE GENOMIC DNA]</scope>
    <source>
        <strain evidence="4">cv. Jeju island</strain>
        <tissue evidence="3">Leaf</tissue>
    </source>
</reference>
<dbReference type="Proteomes" id="UP000250321">
    <property type="component" value="Unassembled WGS sequence"/>
</dbReference>
<proteinExistence type="predicted"/>
<feature type="repeat" description="PPR" evidence="2">
    <location>
        <begin position="103"/>
        <end position="137"/>
    </location>
</feature>
<keyword evidence="1" id="KW-0677">Repeat</keyword>
<evidence type="ECO:0000313" key="4">
    <source>
        <dbReference type="Proteomes" id="UP000250321"/>
    </source>
</evidence>
<dbReference type="STRING" id="2094558.A0A314ZDA0"/>
<sequence>MPDRNVVSWSSMIGAYSQIGCFEHGCFLFAMMLNEGIRPNRAAILNVMACVSRENQADEVCRVVVANGLDLDRSIQTAAVQMYARCRRIDVARGFFDKISDKDLVSWASMIEGYAQVDLPLEALELFKEMRVQGILPDLVALLSVIRACSNLASFQQARLIHGHNASKARCWCLGITAWGM</sequence>
<dbReference type="AlphaFoldDB" id="A0A314ZDA0"/>
<dbReference type="GO" id="GO:0009451">
    <property type="term" value="P:RNA modification"/>
    <property type="evidence" value="ECO:0007669"/>
    <property type="project" value="InterPro"/>
</dbReference>
<dbReference type="Pfam" id="PF13041">
    <property type="entry name" value="PPR_2"/>
    <property type="match status" value="1"/>
</dbReference>
<protein>
    <submittedName>
        <fullName evidence="3">Putative pentatricopeptide repeat-containing protein</fullName>
    </submittedName>
</protein>
<dbReference type="GO" id="GO:0003723">
    <property type="term" value="F:RNA binding"/>
    <property type="evidence" value="ECO:0007669"/>
    <property type="project" value="InterPro"/>
</dbReference>
<name>A0A314ZDA0_PRUYE</name>
<dbReference type="InterPro" id="IPR002885">
    <property type="entry name" value="PPR_rpt"/>
</dbReference>
<dbReference type="OrthoDB" id="165382at2759"/>
<dbReference type="NCBIfam" id="TIGR00756">
    <property type="entry name" value="PPR"/>
    <property type="match status" value="2"/>
</dbReference>
<dbReference type="InterPro" id="IPR046960">
    <property type="entry name" value="PPR_At4g14850-like_plant"/>
</dbReference>
<dbReference type="PROSITE" id="PS51375">
    <property type="entry name" value="PPR"/>
    <property type="match status" value="2"/>
</dbReference>
<dbReference type="InterPro" id="IPR011990">
    <property type="entry name" value="TPR-like_helical_dom_sf"/>
</dbReference>
<dbReference type="FunFam" id="1.25.40.10:FF:000073">
    <property type="entry name" value="Pentatricopeptide repeat-containing protein chloroplastic"/>
    <property type="match status" value="1"/>
</dbReference>
<dbReference type="Pfam" id="PF01535">
    <property type="entry name" value="PPR"/>
    <property type="match status" value="1"/>
</dbReference>